<accession>A0AAV8QSA0</accession>
<reference evidence="1 2" key="1">
    <citation type="submission" date="2022-12" db="EMBL/GenBank/DDBJ databases">
        <title>Chromosome-scale assembly of the Ensete ventricosum genome.</title>
        <authorList>
            <person name="Dussert Y."/>
            <person name="Stocks J."/>
            <person name="Wendawek A."/>
            <person name="Woldeyes F."/>
            <person name="Nichols R.A."/>
            <person name="Borrell J.S."/>
        </authorList>
    </citation>
    <scope>NUCLEOTIDE SEQUENCE [LARGE SCALE GENOMIC DNA]</scope>
    <source>
        <strain evidence="2">cv. Maze</strain>
        <tissue evidence="1">Seeds</tissue>
    </source>
</reference>
<protein>
    <submittedName>
        <fullName evidence="1">Uncharacterized protein</fullName>
    </submittedName>
</protein>
<dbReference type="AlphaFoldDB" id="A0AAV8QSA0"/>
<proteinExistence type="predicted"/>
<dbReference type="Proteomes" id="UP001222027">
    <property type="component" value="Unassembled WGS sequence"/>
</dbReference>
<dbReference type="EMBL" id="JAQQAF010000006">
    <property type="protein sequence ID" value="KAJ8479417.1"/>
    <property type="molecule type" value="Genomic_DNA"/>
</dbReference>
<organism evidence="1 2">
    <name type="scientific">Ensete ventricosum</name>
    <name type="common">Abyssinian banana</name>
    <name type="synonym">Musa ensete</name>
    <dbReference type="NCBI Taxonomy" id="4639"/>
    <lineage>
        <taxon>Eukaryota</taxon>
        <taxon>Viridiplantae</taxon>
        <taxon>Streptophyta</taxon>
        <taxon>Embryophyta</taxon>
        <taxon>Tracheophyta</taxon>
        <taxon>Spermatophyta</taxon>
        <taxon>Magnoliopsida</taxon>
        <taxon>Liliopsida</taxon>
        <taxon>Zingiberales</taxon>
        <taxon>Musaceae</taxon>
        <taxon>Ensete</taxon>
    </lineage>
</organism>
<name>A0AAV8QSA0_ENSVE</name>
<sequence length="68" mass="7665">MHVCNNGYRKKTGVGIESTEESKAFEEEKQFGSIILIQDMEQADLVDTHGLAKAWSGHDAVKKRWCVL</sequence>
<evidence type="ECO:0000313" key="1">
    <source>
        <dbReference type="EMBL" id="KAJ8479417.1"/>
    </source>
</evidence>
<keyword evidence="2" id="KW-1185">Reference proteome</keyword>
<gene>
    <name evidence="1" type="ORF">OPV22_023144</name>
</gene>
<comment type="caution">
    <text evidence="1">The sequence shown here is derived from an EMBL/GenBank/DDBJ whole genome shotgun (WGS) entry which is preliminary data.</text>
</comment>
<evidence type="ECO:0000313" key="2">
    <source>
        <dbReference type="Proteomes" id="UP001222027"/>
    </source>
</evidence>